<evidence type="ECO:0000256" key="3">
    <source>
        <dbReference type="ARBA" id="ARBA00005842"/>
    </source>
</evidence>
<dbReference type="Pfam" id="PF01715">
    <property type="entry name" value="IPPT"/>
    <property type="match status" value="1"/>
</dbReference>
<feature type="region of interest" description="Interaction with substrate tRNA" evidence="10">
    <location>
        <begin position="51"/>
        <end position="54"/>
    </location>
</feature>
<evidence type="ECO:0000256" key="7">
    <source>
        <dbReference type="ARBA" id="ARBA00022840"/>
    </source>
</evidence>
<keyword evidence="15" id="KW-1185">Reference proteome</keyword>
<organism evidence="14 15">
    <name type="scientific">Chryseobacterium camelliae</name>
    <dbReference type="NCBI Taxonomy" id="1265445"/>
    <lineage>
        <taxon>Bacteria</taxon>
        <taxon>Pseudomonadati</taxon>
        <taxon>Bacteroidota</taxon>
        <taxon>Flavobacteriia</taxon>
        <taxon>Flavobacteriales</taxon>
        <taxon>Weeksellaceae</taxon>
        <taxon>Chryseobacterium group</taxon>
        <taxon>Chryseobacterium</taxon>
    </lineage>
</organism>
<keyword evidence="8 10" id="KW-0460">Magnesium</keyword>
<dbReference type="InterPro" id="IPR039657">
    <property type="entry name" value="Dimethylallyltransferase"/>
</dbReference>
<evidence type="ECO:0000256" key="11">
    <source>
        <dbReference type="RuleBase" id="RU003783"/>
    </source>
</evidence>
<comment type="similarity">
    <text evidence="3 10 13">Belongs to the IPP transferase family.</text>
</comment>
<evidence type="ECO:0000256" key="12">
    <source>
        <dbReference type="RuleBase" id="RU003784"/>
    </source>
</evidence>
<comment type="caution">
    <text evidence="14">The sequence shown here is derived from an EMBL/GenBank/DDBJ whole genome shotgun (WGS) entry which is preliminary data.</text>
</comment>
<evidence type="ECO:0000256" key="13">
    <source>
        <dbReference type="RuleBase" id="RU003785"/>
    </source>
</evidence>
<evidence type="ECO:0000256" key="8">
    <source>
        <dbReference type="ARBA" id="ARBA00022842"/>
    </source>
</evidence>
<keyword evidence="5 10" id="KW-0819">tRNA processing</keyword>
<accession>A0ABU0TK83</accession>
<dbReference type="Gene3D" id="3.40.50.300">
    <property type="entry name" value="P-loop containing nucleotide triphosphate hydrolases"/>
    <property type="match status" value="1"/>
</dbReference>
<dbReference type="NCBIfam" id="TIGR00174">
    <property type="entry name" value="miaA"/>
    <property type="match status" value="1"/>
</dbReference>
<name>A0ABU0TK83_9FLAO</name>
<evidence type="ECO:0000256" key="5">
    <source>
        <dbReference type="ARBA" id="ARBA00022694"/>
    </source>
</evidence>
<dbReference type="GO" id="GO:0052381">
    <property type="term" value="F:tRNA dimethylallyltransferase activity"/>
    <property type="evidence" value="ECO:0007669"/>
    <property type="project" value="UniProtKB-EC"/>
</dbReference>
<comment type="caution">
    <text evidence="10">Lacks conserved residue(s) required for the propagation of feature annotation.</text>
</comment>
<dbReference type="HAMAP" id="MF_00185">
    <property type="entry name" value="IPP_trans"/>
    <property type="match status" value="1"/>
</dbReference>
<dbReference type="InterPro" id="IPR027417">
    <property type="entry name" value="P-loop_NTPase"/>
</dbReference>
<dbReference type="PANTHER" id="PTHR11088:SF60">
    <property type="entry name" value="TRNA DIMETHYLALLYLTRANSFERASE"/>
    <property type="match status" value="1"/>
</dbReference>
<feature type="site" description="Interaction with substrate tRNA" evidence="10">
    <location>
        <position position="117"/>
    </location>
</feature>
<dbReference type="PANTHER" id="PTHR11088">
    <property type="entry name" value="TRNA DIMETHYLALLYLTRANSFERASE"/>
    <property type="match status" value="1"/>
</dbReference>
<proteinExistence type="inferred from homology"/>
<comment type="cofactor">
    <cofactor evidence="1 10">
        <name>Mg(2+)</name>
        <dbReference type="ChEBI" id="CHEBI:18420"/>
    </cofactor>
</comment>
<evidence type="ECO:0000256" key="10">
    <source>
        <dbReference type="HAMAP-Rule" id="MF_00185"/>
    </source>
</evidence>
<evidence type="ECO:0000256" key="2">
    <source>
        <dbReference type="ARBA" id="ARBA00003213"/>
    </source>
</evidence>
<evidence type="ECO:0000256" key="4">
    <source>
        <dbReference type="ARBA" id="ARBA00022679"/>
    </source>
</evidence>
<sequence length="320" mass="36941">MKSVKILSDRYNNEREQMKNLISVVGPTGSGKTRLAIDLAKYLGTEIVSCDSRQFFREMKIGTAAPSEQELAEAVHHFIGNLSIQEYYSIGQYEHDAVQKLQELFLSQDTVILVGGSMMYEKAVLEGLNDLPEANDENQKKLQAILENEGIIKLQEILKDLDPVYFEVVDIHNHRRLLRAIDVIWQTQTKYSDLISVSQGSRDFNVIRIGIEAPREALYERINKRVDIMMENGLLEEAKGLEDFRHLTALNTVGYSELFKYFDGEWDLDFAVSEIKKNSRRYAKRQLTWYRKADDIYYLPLGYGPNDFESLILHIKSLMK</sequence>
<evidence type="ECO:0000313" key="15">
    <source>
        <dbReference type="Proteomes" id="UP001225072"/>
    </source>
</evidence>
<dbReference type="Proteomes" id="UP001225072">
    <property type="component" value="Unassembled WGS sequence"/>
</dbReference>
<comment type="function">
    <text evidence="2 10 12">Catalyzes the transfer of a dimethylallyl group onto the adenine at position 37 in tRNAs that read codons beginning with uridine, leading to the formation of N6-(dimethylallyl)adenosine (i(6)A).</text>
</comment>
<evidence type="ECO:0000256" key="6">
    <source>
        <dbReference type="ARBA" id="ARBA00022741"/>
    </source>
</evidence>
<keyword evidence="7 10" id="KW-0067">ATP-binding</keyword>
<protein>
    <recommendedName>
        <fullName evidence="10">tRNA dimethylallyltransferase</fullName>
        <ecNumber evidence="10">2.5.1.75</ecNumber>
    </recommendedName>
    <alternativeName>
        <fullName evidence="10">Dimethylallyl diphosphate:tRNA dimethylallyltransferase</fullName>
        <shortName evidence="10">DMAPP:tRNA dimethylallyltransferase</shortName>
        <shortName evidence="10">DMATase</shortName>
    </alternativeName>
    <alternativeName>
        <fullName evidence="10">Isopentenyl-diphosphate:tRNA isopentenyltransferase</fullName>
        <shortName evidence="10">IPP transferase</shortName>
        <shortName evidence="10">IPPT</shortName>
        <shortName evidence="10">IPTase</shortName>
    </alternativeName>
</protein>
<dbReference type="InterPro" id="IPR018022">
    <property type="entry name" value="IPT"/>
</dbReference>
<comment type="subunit">
    <text evidence="10">Monomer.</text>
</comment>
<dbReference type="SUPFAM" id="SSF52540">
    <property type="entry name" value="P-loop containing nucleoside triphosphate hydrolases"/>
    <property type="match status" value="2"/>
</dbReference>
<keyword evidence="4 10" id="KW-0808">Transferase</keyword>
<comment type="catalytic activity">
    <reaction evidence="9 10 11">
        <text>adenosine(37) in tRNA + dimethylallyl diphosphate = N(6)-dimethylallyladenosine(37) in tRNA + diphosphate</text>
        <dbReference type="Rhea" id="RHEA:26482"/>
        <dbReference type="Rhea" id="RHEA-COMP:10162"/>
        <dbReference type="Rhea" id="RHEA-COMP:10375"/>
        <dbReference type="ChEBI" id="CHEBI:33019"/>
        <dbReference type="ChEBI" id="CHEBI:57623"/>
        <dbReference type="ChEBI" id="CHEBI:74411"/>
        <dbReference type="ChEBI" id="CHEBI:74415"/>
        <dbReference type="EC" id="2.5.1.75"/>
    </reaction>
</comment>
<evidence type="ECO:0000313" key="14">
    <source>
        <dbReference type="EMBL" id="MDQ1097450.1"/>
    </source>
</evidence>
<dbReference type="EMBL" id="JAUTAL010000001">
    <property type="protein sequence ID" value="MDQ1097450.1"/>
    <property type="molecule type" value="Genomic_DNA"/>
</dbReference>
<feature type="binding site" evidence="10">
    <location>
        <begin position="28"/>
        <end position="33"/>
    </location>
    <ligand>
        <name>substrate</name>
    </ligand>
</feature>
<evidence type="ECO:0000256" key="1">
    <source>
        <dbReference type="ARBA" id="ARBA00001946"/>
    </source>
</evidence>
<evidence type="ECO:0000256" key="9">
    <source>
        <dbReference type="ARBA" id="ARBA00049563"/>
    </source>
</evidence>
<feature type="binding site" evidence="10">
    <location>
        <begin position="26"/>
        <end position="33"/>
    </location>
    <ligand>
        <name>ATP</name>
        <dbReference type="ChEBI" id="CHEBI:30616"/>
    </ligand>
</feature>
<keyword evidence="6 10" id="KW-0547">Nucleotide-binding</keyword>
<dbReference type="Gene3D" id="1.10.20.140">
    <property type="match status" value="1"/>
</dbReference>
<dbReference type="EC" id="2.5.1.75" evidence="10"/>
<gene>
    <name evidence="10" type="primary">miaA</name>
    <name evidence="14" type="ORF">QE404_002597</name>
</gene>
<reference evidence="14 15" key="1">
    <citation type="submission" date="2023-07" db="EMBL/GenBank/DDBJ databases">
        <title>Functional and genomic diversity of the sorghum phyllosphere microbiome.</title>
        <authorList>
            <person name="Shade A."/>
        </authorList>
    </citation>
    <scope>NUCLEOTIDE SEQUENCE [LARGE SCALE GENOMIC DNA]</scope>
    <source>
        <strain evidence="14 15">SORGH_AS_1064</strain>
    </source>
</reference>